<keyword evidence="1" id="KW-0456">Lyase</keyword>
<keyword evidence="2" id="KW-0704">Schiff base</keyword>
<dbReference type="PROSITE" id="PS00666">
    <property type="entry name" value="DHDPS_2"/>
    <property type="match status" value="1"/>
</dbReference>
<dbReference type="CDD" id="cd00408">
    <property type="entry name" value="DHDPS-like"/>
    <property type="match status" value="1"/>
</dbReference>
<dbReference type="InterPro" id="IPR002220">
    <property type="entry name" value="DapA-like"/>
</dbReference>
<proteinExistence type="predicted"/>
<dbReference type="Gene3D" id="3.20.20.70">
    <property type="entry name" value="Aldolase class I"/>
    <property type="match status" value="1"/>
</dbReference>
<dbReference type="PIRSF" id="PIRSF001365">
    <property type="entry name" value="DHDPS"/>
    <property type="match status" value="1"/>
</dbReference>
<dbReference type="SUPFAM" id="SSF51569">
    <property type="entry name" value="Aldolase"/>
    <property type="match status" value="1"/>
</dbReference>
<gene>
    <name evidence="3" type="ORF">METZ01_LOCUS284907</name>
</gene>
<dbReference type="EMBL" id="UINC01084952">
    <property type="protein sequence ID" value="SVC32053.1"/>
    <property type="molecule type" value="Genomic_DNA"/>
</dbReference>
<evidence type="ECO:0000256" key="1">
    <source>
        <dbReference type="ARBA" id="ARBA00023239"/>
    </source>
</evidence>
<organism evidence="3">
    <name type="scientific">marine metagenome</name>
    <dbReference type="NCBI Taxonomy" id="408172"/>
    <lineage>
        <taxon>unclassified sequences</taxon>
        <taxon>metagenomes</taxon>
        <taxon>ecological metagenomes</taxon>
    </lineage>
</organism>
<dbReference type="PRINTS" id="PR00146">
    <property type="entry name" value="DHPICSNTHASE"/>
</dbReference>
<name>A0A382L7W9_9ZZZZ</name>
<evidence type="ECO:0008006" key="4">
    <source>
        <dbReference type="Google" id="ProtNLM"/>
    </source>
</evidence>
<accession>A0A382L7W9</accession>
<dbReference type="SMART" id="SM01130">
    <property type="entry name" value="DHDPS"/>
    <property type="match status" value="1"/>
</dbReference>
<evidence type="ECO:0000256" key="2">
    <source>
        <dbReference type="ARBA" id="ARBA00023270"/>
    </source>
</evidence>
<dbReference type="GO" id="GO:0008840">
    <property type="term" value="F:4-hydroxy-tetrahydrodipicolinate synthase activity"/>
    <property type="evidence" value="ECO:0007669"/>
    <property type="project" value="TreeGrafter"/>
</dbReference>
<dbReference type="GO" id="GO:0044281">
    <property type="term" value="P:small molecule metabolic process"/>
    <property type="evidence" value="ECO:0007669"/>
    <property type="project" value="UniProtKB-ARBA"/>
</dbReference>
<sequence>MSSDKDFQGIYVALATPMTPESELNEDALRQLLDFNIDSGVDGFWIAGGGGESVLLDDDENRRIAEISAEQVAGRAKIIMHVGAPTTKRAASMAEHASKVGVDAICCVPPFFYGQPKEAIAEHYRSVSESAGLPFFAYNLPSSTGVEITPDMMALFQERVPRMEGLKHSAFNFLYVREFVRMGLSCFIGFSALTLPALSMGAVGTVDGPPGIAPEFWVELWQAFKDGDMDRALAAQDKGIEVCNLIWKGDIGGYHPVLKAAITHRTGIDCGAPRAPGQPLSLEKDALLKKQLAEMGLLKST</sequence>
<dbReference type="InterPro" id="IPR020625">
    <property type="entry name" value="Schiff_base-form_aldolases_AS"/>
</dbReference>
<evidence type="ECO:0000313" key="3">
    <source>
        <dbReference type="EMBL" id="SVC32053.1"/>
    </source>
</evidence>
<dbReference type="PANTHER" id="PTHR12128:SF66">
    <property type="entry name" value="4-HYDROXY-2-OXOGLUTARATE ALDOLASE, MITOCHONDRIAL"/>
    <property type="match status" value="1"/>
</dbReference>
<dbReference type="PANTHER" id="PTHR12128">
    <property type="entry name" value="DIHYDRODIPICOLINATE SYNTHASE"/>
    <property type="match status" value="1"/>
</dbReference>
<dbReference type="AlphaFoldDB" id="A0A382L7W9"/>
<dbReference type="Pfam" id="PF00701">
    <property type="entry name" value="DHDPS"/>
    <property type="match status" value="1"/>
</dbReference>
<dbReference type="InterPro" id="IPR013785">
    <property type="entry name" value="Aldolase_TIM"/>
</dbReference>
<reference evidence="3" key="1">
    <citation type="submission" date="2018-05" db="EMBL/GenBank/DDBJ databases">
        <authorList>
            <person name="Lanie J.A."/>
            <person name="Ng W.-L."/>
            <person name="Kazmierczak K.M."/>
            <person name="Andrzejewski T.M."/>
            <person name="Davidsen T.M."/>
            <person name="Wayne K.J."/>
            <person name="Tettelin H."/>
            <person name="Glass J.I."/>
            <person name="Rusch D."/>
            <person name="Podicherti R."/>
            <person name="Tsui H.-C.T."/>
            <person name="Winkler M.E."/>
        </authorList>
    </citation>
    <scope>NUCLEOTIDE SEQUENCE</scope>
</reference>
<protein>
    <recommendedName>
        <fullName evidence="4">Dihydrodipicolinate synthase family protein</fullName>
    </recommendedName>
</protein>